<dbReference type="Proteomes" id="UP000649617">
    <property type="component" value="Unassembled WGS sequence"/>
</dbReference>
<keyword evidence="1" id="KW-1133">Transmembrane helix</keyword>
<proteinExistence type="predicted"/>
<feature type="transmembrane region" description="Helical" evidence="1">
    <location>
        <begin position="41"/>
        <end position="59"/>
    </location>
</feature>
<organism evidence="2 3">
    <name type="scientific">Symbiodinium pilosum</name>
    <name type="common">Dinoflagellate</name>
    <dbReference type="NCBI Taxonomy" id="2952"/>
    <lineage>
        <taxon>Eukaryota</taxon>
        <taxon>Sar</taxon>
        <taxon>Alveolata</taxon>
        <taxon>Dinophyceae</taxon>
        <taxon>Suessiales</taxon>
        <taxon>Symbiodiniaceae</taxon>
        <taxon>Symbiodinium</taxon>
    </lineage>
</organism>
<comment type="caution">
    <text evidence="2">The sequence shown here is derived from an EMBL/GenBank/DDBJ whole genome shotgun (WGS) entry which is preliminary data.</text>
</comment>
<name>A0A812XMD0_SYMPI</name>
<accession>A0A812XMD0</accession>
<feature type="non-terminal residue" evidence="2">
    <location>
        <position position="1"/>
    </location>
</feature>
<dbReference type="EMBL" id="CAJNIZ010045995">
    <property type="protein sequence ID" value="CAE7736079.1"/>
    <property type="molecule type" value="Genomic_DNA"/>
</dbReference>
<keyword evidence="1" id="KW-0472">Membrane</keyword>
<protein>
    <submittedName>
        <fullName evidence="2">Uncharacterized protein</fullName>
    </submittedName>
</protein>
<evidence type="ECO:0000313" key="3">
    <source>
        <dbReference type="Proteomes" id="UP000649617"/>
    </source>
</evidence>
<gene>
    <name evidence="2" type="ORF">SPIL2461_LOCUS21155</name>
</gene>
<keyword evidence="1" id="KW-0812">Transmembrane</keyword>
<sequence>LSSPCTLEDRAQRAVLAGLCLLGSLILEMGSHCVAVIPQTYVAGWLLLACAVLCVQVFTPSRCNFQQEPSAIADGIFRCYAQLCFALGRRRLHLQTGASALMPGLPCSQQAFAEPGTLSAACPRKMLQTAGSEQGRCSRTAMFNRGSGLQQEQTSQRRCCQVWGSTDAATAVTLKSKTRTEVFGLVKHKSVKIRPKDELSTELPNDPRCTLETGRMLLENVHFFWCWPLAAFGAVAEVVTRRSASLSFADDQDCEDLVCQHPKQKVSVSSTNCKMRSRDLPPVTTISQPKQRLGDSMFASRTQVPGKGTRESACSVVLHPEKENIEPVKLMAEAQTTQLMGCSSKTKPKGICQGSSSAVHMAVQADMELSAGTKARLQLGRRCQGQTRNHNNGLVNSELSLREQASIGKLGAPGFVECPVPCEVFIDPEFREAPQDAASLARVLDRAERVHGEVMKLLRQQRKSLQVCCLTAMDR</sequence>
<dbReference type="AlphaFoldDB" id="A0A812XMD0"/>
<feature type="transmembrane region" description="Helical" evidence="1">
    <location>
        <begin position="12"/>
        <end position="29"/>
    </location>
</feature>
<keyword evidence="3" id="KW-1185">Reference proteome</keyword>
<reference evidence="2" key="1">
    <citation type="submission" date="2021-02" db="EMBL/GenBank/DDBJ databases">
        <authorList>
            <person name="Dougan E. K."/>
            <person name="Rhodes N."/>
            <person name="Thang M."/>
            <person name="Chan C."/>
        </authorList>
    </citation>
    <scope>NUCLEOTIDE SEQUENCE</scope>
</reference>
<evidence type="ECO:0000313" key="2">
    <source>
        <dbReference type="EMBL" id="CAE7736079.1"/>
    </source>
</evidence>
<evidence type="ECO:0000256" key="1">
    <source>
        <dbReference type="SAM" id="Phobius"/>
    </source>
</evidence>